<protein>
    <submittedName>
        <fullName evidence="2">Uncharacterized protein</fullName>
    </submittedName>
</protein>
<gene>
    <name evidence="2" type="ORF">HAX54_025833</name>
</gene>
<keyword evidence="3" id="KW-1185">Reference proteome</keyword>
<proteinExistence type="predicted"/>
<accession>A0ABS8V2U9</accession>
<feature type="transmembrane region" description="Helical" evidence="1">
    <location>
        <begin position="22"/>
        <end position="43"/>
    </location>
</feature>
<reference evidence="2 3" key="1">
    <citation type="journal article" date="2021" name="BMC Genomics">
        <title>Datura genome reveals duplications of psychoactive alkaloid biosynthetic genes and high mutation rate following tissue culture.</title>
        <authorList>
            <person name="Rajewski A."/>
            <person name="Carter-House D."/>
            <person name="Stajich J."/>
            <person name="Litt A."/>
        </authorList>
    </citation>
    <scope>NUCLEOTIDE SEQUENCE [LARGE SCALE GENOMIC DNA]</scope>
    <source>
        <strain evidence="2">AR-01</strain>
    </source>
</reference>
<evidence type="ECO:0000313" key="2">
    <source>
        <dbReference type="EMBL" id="MCD9640494.1"/>
    </source>
</evidence>
<keyword evidence="1" id="KW-0472">Membrane</keyword>
<keyword evidence="1" id="KW-0812">Transmembrane</keyword>
<dbReference type="EMBL" id="JACEIK010003139">
    <property type="protein sequence ID" value="MCD9640494.1"/>
    <property type="molecule type" value="Genomic_DNA"/>
</dbReference>
<comment type="caution">
    <text evidence="2">The sequence shown here is derived from an EMBL/GenBank/DDBJ whole genome shotgun (WGS) entry which is preliminary data.</text>
</comment>
<keyword evidence="1" id="KW-1133">Transmembrane helix</keyword>
<name>A0ABS8V2U9_DATST</name>
<evidence type="ECO:0000256" key="1">
    <source>
        <dbReference type="SAM" id="Phobius"/>
    </source>
</evidence>
<feature type="non-terminal residue" evidence="2">
    <location>
        <position position="1"/>
    </location>
</feature>
<sequence length="59" mass="6556">DLTTTCTESLVSDPALDHSLNFMSWVLITVCTTSLWVLPRLVVPLIISEHYPKSLLTSP</sequence>
<dbReference type="Proteomes" id="UP000823775">
    <property type="component" value="Unassembled WGS sequence"/>
</dbReference>
<evidence type="ECO:0000313" key="3">
    <source>
        <dbReference type="Proteomes" id="UP000823775"/>
    </source>
</evidence>
<organism evidence="2 3">
    <name type="scientific">Datura stramonium</name>
    <name type="common">Jimsonweed</name>
    <name type="synonym">Common thornapple</name>
    <dbReference type="NCBI Taxonomy" id="4076"/>
    <lineage>
        <taxon>Eukaryota</taxon>
        <taxon>Viridiplantae</taxon>
        <taxon>Streptophyta</taxon>
        <taxon>Embryophyta</taxon>
        <taxon>Tracheophyta</taxon>
        <taxon>Spermatophyta</taxon>
        <taxon>Magnoliopsida</taxon>
        <taxon>eudicotyledons</taxon>
        <taxon>Gunneridae</taxon>
        <taxon>Pentapetalae</taxon>
        <taxon>asterids</taxon>
        <taxon>lamiids</taxon>
        <taxon>Solanales</taxon>
        <taxon>Solanaceae</taxon>
        <taxon>Solanoideae</taxon>
        <taxon>Datureae</taxon>
        <taxon>Datura</taxon>
    </lineage>
</organism>